<dbReference type="GO" id="GO:0015074">
    <property type="term" value="P:DNA integration"/>
    <property type="evidence" value="ECO:0007669"/>
    <property type="project" value="InterPro"/>
</dbReference>
<evidence type="ECO:0000256" key="1">
    <source>
        <dbReference type="ARBA" id="ARBA00023172"/>
    </source>
</evidence>
<dbReference type="Pfam" id="PF00589">
    <property type="entry name" value="Phage_integrase"/>
    <property type="match status" value="1"/>
</dbReference>
<dbReference type="Gene3D" id="1.10.443.10">
    <property type="entry name" value="Intergrase catalytic core"/>
    <property type="match status" value="1"/>
</dbReference>
<dbReference type="PROSITE" id="PS51898">
    <property type="entry name" value="TYR_RECOMBINASE"/>
    <property type="match status" value="1"/>
</dbReference>
<gene>
    <name evidence="3" type="ORF">C8D77_1361</name>
</gene>
<dbReference type="GO" id="GO:0006310">
    <property type="term" value="P:DNA recombination"/>
    <property type="evidence" value="ECO:0007669"/>
    <property type="project" value="UniProtKB-KW"/>
</dbReference>
<evidence type="ECO:0000313" key="4">
    <source>
        <dbReference type="Proteomes" id="UP000245631"/>
    </source>
</evidence>
<dbReference type="Proteomes" id="UP000245631">
    <property type="component" value="Unassembled WGS sequence"/>
</dbReference>
<dbReference type="SUPFAM" id="SSF56349">
    <property type="entry name" value="DNA breaking-rejoining enzymes"/>
    <property type="match status" value="1"/>
</dbReference>
<evidence type="ECO:0000259" key="2">
    <source>
        <dbReference type="PROSITE" id="PS51898"/>
    </source>
</evidence>
<organism evidence="3 4">
    <name type="scientific">Rhizobium loti</name>
    <name type="common">Mesorhizobium loti</name>
    <dbReference type="NCBI Taxonomy" id="381"/>
    <lineage>
        <taxon>Bacteria</taxon>
        <taxon>Pseudomonadati</taxon>
        <taxon>Pseudomonadota</taxon>
        <taxon>Alphaproteobacteria</taxon>
        <taxon>Hyphomicrobiales</taxon>
        <taxon>Phyllobacteriaceae</taxon>
        <taxon>Mesorhizobium</taxon>
    </lineage>
</organism>
<comment type="caution">
    <text evidence="3">The sequence shown here is derived from an EMBL/GenBank/DDBJ whole genome shotgun (WGS) entry which is preliminary data.</text>
</comment>
<dbReference type="InterPro" id="IPR013762">
    <property type="entry name" value="Integrase-like_cat_sf"/>
</dbReference>
<dbReference type="RefSeq" id="WP_109672865.1">
    <property type="nucleotide sequence ID" value="NZ_QGGH01000036.1"/>
</dbReference>
<reference evidence="3 4" key="1">
    <citation type="submission" date="2018-05" db="EMBL/GenBank/DDBJ databases">
        <title>Genomic Encyclopedia of Type Strains, Phase IV (KMG-IV): sequencing the most valuable type-strain genomes for metagenomic binning, comparative biology and taxonomic classification.</title>
        <authorList>
            <person name="Goeker M."/>
        </authorList>
    </citation>
    <scope>NUCLEOTIDE SEQUENCE [LARGE SCALE GENOMIC DNA]</scope>
    <source>
        <strain evidence="3 4">DSM 2626</strain>
    </source>
</reference>
<evidence type="ECO:0000313" key="3">
    <source>
        <dbReference type="EMBL" id="PWJ84081.1"/>
    </source>
</evidence>
<dbReference type="GeneID" id="61056512"/>
<accession>A0A8E2W574</accession>
<dbReference type="InterPro" id="IPR002104">
    <property type="entry name" value="Integrase_catalytic"/>
</dbReference>
<dbReference type="EMBL" id="QGGH01000036">
    <property type="protein sequence ID" value="PWJ84081.1"/>
    <property type="molecule type" value="Genomic_DNA"/>
</dbReference>
<dbReference type="AlphaFoldDB" id="A0A8E2W574"/>
<protein>
    <submittedName>
        <fullName evidence="3">Phage integrase family protein</fullName>
    </submittedName>
</protein>
<name>A0A8E2W574_RHILI</name>
<feature type="domain" description="Tyr recombinase" evidence="2">
    <location>
        <begin position="1"/>
        <end position="95"/>
    </location>
</feature>
<proteinExistence type="predicted"/>
<sequence>MFPSRLRAYAVVRCLIDLSLRSSEVVKLQLDDINWAGARFKLVGTKSRRTEALPLPSAAGAAIAAYLHEERPTTKNRAIFVGQPPTTNRFTTKLQ</sequence>
<dbReference type="InterPro" id="IPR011010">
    <property type="entry name" value="DNA_brk_join_enz"/>
</dbReference>
<keyword evidence="1" id="KW-0233">DNA recombination</keyword>
<dbReference type="GO" id="GO:0003677">
    <property type="term" value="F:DNA binding"/>
    <property type="evidence" value="ECO:0007669"/>
    <property type="project" value="InterPro"/>
</dbReference>